<reference evidence="2" key="2">
    <citation type="submission" date="2019-01" db="EMBL/GenBank/DDBJ databases">
        <title>Oenococcus sicerae UCMA17102.</title>
        <authorList>
            <person name="Cousin F.J."/>
            <person name="Le Guellec R."/>
            <person name="Cretenet M."/>
        </authorList>
    </citation>
    <scope>NUCLEOTIDE SEQUENCE</scope>
    <source>
        <strain evidence="2">UCMA17102</strain>
    </source>
</reference>
<dbReference type="PANTHER" id="PTHR43072">
    <property type="entry name" value="N-ACETYLTRANSFERASE"/>
    <property type="match status" value="1"/>
</dbReference>
<dbReference type="CDD" id="cd04301">
    <property type="entry name" value="NAT_SF"/>
    <property type="match status" value="1"/>
</dbReference>
<dbReference type="AlphaFoldDB" id="A0AAJ1RCD6"/>
<reference evidence="3" key="3">
    <citation type="submission" date="2020-01" db="EMBL/GenBank/DDBJ databases">
        <authorList>
            <person name="Cousin F.J."/>
            <person name="Le Guellec R."/>
            <person name="Cretenet M."/>
        </authorList>
    </citation>
    <scope>NUCLEOTIDE SEQUENCE</scope>
    <source>
        <strain evidence="3">UCMA 15228</strain>
    </source>
</reference>
<dbReference type="Proteomes" id="UP001167919">
    <property type="component" value="Unassembled WGS sequence"/>
</dbReference>
<name>A0AAJ1RCD6_9LACO</name>
<evidence type="ECO:0000259" key="1">
    <source>
        <dbReference type="PROSITE" id="PS51186"/>
    </source>
</evidence>
<dbReference type="Pfam" id="PF00583">
    <property type="entry name" value="Acetyltransf_1"/>
    <property type="match status" value="1"/>
</dbReference>
<gene>
    <name evidence="3" type="ORF">DLJ48_06105</name>
    <name evidence="2" type="ORF">EVC35_00170</name>
</gene>
<dbReference type="InterPro" id="IPR016181">
    <property type="entry name" value="Acyl_CoA_acyltransferase"/>
</dbReference>
<dbReference type="EMBL" id="CP029684">
    <property type="protein sequence ID" value="QAS70126.1"/>
    <property type="molecule type" value="Genomic_DNA"/>
</dbReference>
<evidence type="ECO:0000313" key="5">
    <source>
        <dbReference type="Proteomes" id="UP001167919"/>
    </source>
</evidence>
<dbReference type="SUPFAM" id="SSF55729">
    <property type="entry name" value="Acyl-CoA N-acyltransferases (Nat)"/>
    <property type="match status" value="1"/>
</dbReference>
<dbReference type="GO" id="GO:0016747">
    <property type="term" value="F:acyltransferase activity, transferring groups other than amino-acyl groups"/>
    <property type="evidence" value="ECO:0007669"/>
    <property type="project" value="InterPro"/>
</dbReference>
<protein>
    <submittedName>
        <fullName evidence="2">GNAT family N-acetyltransferase</fullName>
    </submittedName>
</protein>
<proteinExistence type="predicted"/>
<dbReference type="RefSeq" id="WP_128686595.1">
    <property type="nucleotide sequence ID" value="NZ_CP029684.2"/>
</dbReference>
<dbReference type="Proteomes" id="UP000286907">
    <property type="component" value="Chromosome"/>
</dbReference>
<accession>A0AAJ1RCD6</accession>
<dbReference type="EMBL" id="SDWY01000001">
    <property type="protein sequence ID" value="MDN6899426.1"/>
    <property type="molecule type" value="Genomic_DNA"/>
</dbReference>
<organism evidence="2 5">
    <name type="scientific">Oenococcus sicerae</name>
    <dbReference type="NCBI Taxonomy" id="2203724"/>
    <lineage>
        <taxon>Bacteria</taxon>
        <taxon>Bacillati</taxon>
        <taxon>Bacillota</taxon>
        <taxon>Bacilli</taxon>
        <taxon>Lactobacillales</taxon>
        <taxon>Lactobacillaceae</taxon>
        <taxon>Oenococcus</taxon>
    </lineage>
</organism>
<evidence type="ECO:0000313" key="3">
    <source>
        <dbReference type="EMBL" id="QAS70126.1"/>
    </source>
</evidence>
<sequence length="187" mass="21457">MKIRKASQDDQRAILDLERYIFRDMGIELDENKLVHAYQLAAQQDDRTRYHFSRALVASQRENILGVLFAYSNEDEASVDLTFQKILADQYGYRKPVFPDRESFEHELYIDSIVVSENARGQGIGHGLLSAAKEMALSNGEEVLGLNVDLKNPRAHKLYEGFGFKQAGHVKLLEHNYQHMQLQLSKC</sequence>
<reference evidence="3 4" key="1">
    <citation type="journal article" date="2019" name="Syst. Appl. Microbiol.">
        <title>Oenococcus sicerae sp. nov., isolated from French cider.</title>
        <authorList>
            <person name="Cousin F.J."/>
            <person name="Le Guellec R."/>
            <person name="Chagnot C."/>
            <person name="Goux D."/>
            <person name="Dalmasso M."/>
            <person name="Laplace J.M."/>
            <person name="Cretenet M."/>
        </authorList>
    </citation>
    <scope>NUCLEOTIDE SEQUENCE [LARGE SCALE GENOMIC DNA]</scope>
    <source>
        <strain evidence="3 4">UCMA 15228</strain>
    </source>
</reference>
<evidence type="ECO:0000313" key="2">
    <source>
        <dbReference type="EMBL" id="MDN6899426.1"/>
    </source>
</evidence>
<keyword evidence="4" id="KW-1185">Reference proteome</keyword>
<dbReference type="PROSITE" id="PS51186">
    <property type="entry name" value="GNAT"/>
    <property type="match status" value="1"/>
</dbReference>
<evidence type="ECO:0000313" key="4">
    <source>
        <dbReference type="Proteomes" id="UP000286907"/>
    </source>
</evidence>
<dbReference type="InterPro" id="IPR000182">
    <property type="entry name" value="GNAT_dom"/>
</dbReference>
<feature type="domain" description="N-acetyltransferase" evidence="1">
    <location>
        <begin position="1"/>
        <end position="185"/>
    </location>
</feature>
<dbReference type="Gene3D" id="3.40.630.30">
    <property type="match status" value="1"/>
</dbReference>